<dbReference type="PANTHER" id="PTHR41247:SF1">
    <property type="entry name" value="HTH-TYPE TRANSCRIPTIONAL REPRESSOR YCNK"/>
    <property type="match status" value="1"/>
</dbReference>
<dbReference type="PROSITE" id="PS51257">
    <property type="entry name" value="PROKAR_LIPOPROTEIN"/>
    <property type="match status" value="1"/>
</dbReference>
<reference evidence="2 3" key="1">
    <citation type="submission" date="2019-03" db="EMBL/GenBank/DDBJ databases">
        <title>Genomic Encyclopedia of Type Strains, Phase IV (KMG-IV): sequencing the most valuable type-strain genomes for metagenomic binning, comparative biology and taxonomic classification.</title>
        <authorList>
            <person name="Goeker M."/>
        </authorList>
    </citation>
    <scope>NUCLEOTIDE SEQUENCE [LARGE SCALE GENOMIC DNA]</scope>
    <source>
        <strain evidence="2 3">DSM 15505</strain>
    </source>
</reference>
<keyword evidence="3" id="KW-1185">Reference proteome</keyword>
<proteinExistence type="predicted"/>
<dbReference type="EMBL" id="SOAX01000001">
    <property type="protein sequence ID" value="TDT44520.1"/>
    <property type="molecule type" value="Genomic_DNA"/>
</dbReference>
<evidence type="ECO:0000313" key="2">
    <source>
        <dbReference type="EMBL" id="TDT44520.1"/>
    </source>
</evidence>
<name>A0A4R7K110_9GAMM</name>
<dbReference type="PANTHER" id="PTHR41247">
    <property type="entry name" value="HTH-TYPE TRANSCRIPTIONAL REPRESSOR YCNK"/>
    <property type="match status" value="1"/>
</dbReference>
<dbReference type="Proteomes" id="UP000295830">
    <property type="component" value="Unassembled WGS sequence"/>
</dbReference>
<dbReference type="Pfam" id="PF05573">
    <property type="entry name" value="NosL"/>
    <property type="match status" value="1"/>
</dbReference>
<dbReference type="AlphaFoldDB" id="A0A4R7K110"/>
<organism evidence="2 3">
    <name type="scientific">Halospina denitrificans</name>
    <dbReference type="NCBI Taxonomy" id="332522"/>
    <lineage>
        <taxon>Bacteria</taxon>
        <taxon>Pseudomonadati</taxon>
        <taxon>Pseudomonadota</taxon>
        <taxon>Gammaproteobacteria</taxon>
        <taxon>Halospina</taxon>
    </lineage>
</organism>
<dbReference type="RefSeq" id="WP_133734895.1">
    <property type="nucleotide sequence ID" value="NZ_SOAX01000001.1"/>
</dbReference>
<dbReference type="InterPro" id="IPR008719">
    <property type="entry name" value="N2O_reductase_NosL"/>
</dbReference>
<evidence type="ECO:0000313" key="3">
    <source>
        <dbReference type="Proteomes" id="UP000295830"/>
    </source>
</evidence>
<protein>
    <submittedName>
        <fullName evidence="2">Nitrous oxide reductase accessory protein NosL</fullName>
    </submittedName>
</protein>
<dbReference type="Gene3D" id="3.30.70.2060">
    <property type="match status" value="1"/>
</dbReference>
<dbReference type="Gene3D" id="3.30.70.2050">
    <property type="match status" value="1"/>
</dbReference>
<gene>
    <name evidence="2" type="ORF">DES49_0630</name>
</gene>
<dbReference type="SUPFAM" id="SSF160387">
    <property type="entry name" value="NosL/MerB-like"/>
    <property type="match status" value="1"/>
</dbReference>
<keyword evidence="1" id="KW-0732">Signal</keyword>
<evidence type="ECO:0000256" key="1">
    <source>
        <dbReference type="SAM" id="SignalP"/>
    </source>
</evidence>
<accession>A0A4R7K110</accession>
<feature type="signal peptide" evidence="1">
    <location>
        <begin position="1"/>
        <end position="20"/>
    </location>
</feature>
<sequence length="164" mass="17524">MALSRALHLATLASASLLLAGCGQPAPEVPDYCEPEPSAGDAMTHDNALAMNECAGPQAQACVADQEEPVYFCSTSDLLEWQADSDRKVHTTLTRDLSDVDWNPRDPGDWVAMDTAWYVVGHDRDNGQGQTPPVGFSDLGDAEIFASKHGGRITGYDGLAEDSD</sequence>
<comment type="caution">
    <text evidence="2">The sequence shown here is derived from an EMBL/GenBank/DDBJ whole genome shotgun (WGS) entry which is preliminary data.</text>
</comment>
<dbReference type="OrthoDB" id="982633at2"/>
<feature type="chain" id="PRO_5020812030" evidence="1">
    <location>
        <begin position="21"/>
        <end position="164"/>
    </location>
</feature>